<comment type="caution">
    <text evidence="3">The sequence shown here is derived from an EMBL/GenBank/DDBJ whole genome shotgun (WGS) entry which is preliminary data.</text>
</comment>
<organism evidence="3 4">
    <name type="scientific">Staphylotrichum longicolle</name>
    <dbReference type="NCBI Taxonomy" id="669026"/>
    <lineage>
        <taxon>Eukaryota</taxon>
        <taxon>Fungi</taxon>
        <taxon>Dikarya</taxon>
        <taxon>Ascomycota</taxon>
        <taxon>Pezizomycotina</taxon>
        <taxon>Sordariomycetes</taxon>
        <taxon>Sordariomycetidae</taxon>
        <taxon>Sordariales</taxon>
        <taxon>Chaetomiaceae</taxon>
        <taxon>Staphylotrichum</taxon>
    </lineage>
</organism>
<feature type="region of interest" description="Disordered" evidence="1">
    <location>
        <begin position="1"/>
        <end position="45"/>
    </location>
</feature>
<dbReference type="SUPFAM" id="SSF55729">
    <property type="entry name" value="Acyl-CoA N-acyltransferases (Nat)"/>
    <property type="match status" value="1"/>
</dbReference>
<feature type="compositionally biased region" description="Low complexity" evidence="1">
    <location>
        <begin position="1"/>
        <end position="13"/>
    </location>
</feature>
<dbReference type="InterPro" id="IPR000182">
    <property type="entry name" value="GNAT_dom"/>
</dbReference>
<protein>
    <recommendedName>
        <fullName evidence="2">N-acetyltransferase domain-containing protein</fullName>
    </recommendedName>
</protein>
<keyword evidence="4" id="KW-1185">Reference proteome</keyword>
<evidence type="ECO:0000313" key="4">
    <source>
        <dbReference type="Proteomes" id="UP001197093"/>
    </source>
</evidence>
<dbReference type="Gene3D" id="3.40.630.30">
    <property type="match status" value="1"/>
</dbReference>
<dbReference type="InterPro" id="IPR051531">
    <property type="entry name" value="N-acetyltransferase"/>
</dbReference>
<dbReference type="AlphaFoldDB" id="A0AAD4F545"/>
<dbReference type="PANTHER" id="PTHR43792:SF1">
    <property type="entry name" value="N-ACETYLTRANSFERASE DOMAIN-CONTAINING PROTEIN"/>
    <property type="match status" value="1"/>
</dbReference>
<evidence type="ECO:0000313" key="3">
    <source>
        <dbReference type="EMBL" id="KAG7293309.1"/>
    </source>
</evidence>
<evidence type="ECO:0000256" key="1">
    <source>
        <dbReference type="SAM" id="MobiDB-lite"/>
    </source>
</evidence>
<accession>A0AAD4F545</accession>
<gene>
    <name evidence="3" type="ORF">NEMBOFW57_003355</name>
</gene>
<sequence length="219" mass="24073">MAAAPASSSAPRPAAGPEPDPSTFIRVRTTLPRRPFPPNATRQPITTERLTLRVLTQDDLAALHELRTQPEVMIWTALGKPDKDLAETQAKLDPFLPPRDEATFNFAICDRATGQMIGIGGCHLWRSAFGWPEVGYMLRKEFWGKGLGTEFLRGFLTGVREQLIAVTATGNDKSQGVLGKAGFKWFTTWLAEDLQKGTGPGSMIELPTFRYFPGGKKGE</sequence>
<dbReference type="InterPro" id="IPR016181">
    <property type="entry name" value="Acyl_CoA_acyltransferase"/>
</dbReference>
<evidence type="ECO:0000259" key="2">
    <source>
        <dbReference type="PROSITE" id="PS51186"/>
    </source>
</evidence>
<dbReference type="Pfam" id="PF13302">
    <property type="entry name" value="Acetyltransf_3"/>
    <property type="match status" value="1"/>
</dbReference>
<dbReference type="Proteomes" id="UP001197093">
    <property type="component" value="Unassembled WGS sequence"/>
</dbReference>
<feature type="domain" description="N-acetyltransferase" evidence="2">
    <location>
        <begin position="50"/>
        <end position="213"/>
    </location>
</feature>
<proteinExistence type="predicted"/>
<dbReference type="PROSITE" id="PS51186">
    <property type="entry name" value="GNAT"/>
    <property type="match status" value="1"/>
</dbReference>
<dbReference type="PANTHER" id="PTHR43792">
    <property type="entry name" value="GNAT FAMILY, PUTATIVE (AFU_ORTHOLOGUE AFUA_3G00765)-RELATED-RELATED"/>
    <property type="match status" value="1"/>
</dbReference>
<name>A0AAD4F545_9PEZI</name>
<dbReference type="GO" id="GO:0016747">
    <property type="term" value="F:acyltransferase activity, transferring groups other than amino-acyl groups"/>
    <property type="evidence" value="ECO:0007669"/>
    <property type="project" value="InterPro"/>
</dbReference>
<dbReference type="EMBL" id="JAHCVI010000001">
    <property type="protein sequence ID" value="KAG7293309.1"/>
    <property type="molecule type" value="Genomic_DNA"/>
</dbReference>
<reference evidence="3" key="1">
    <citation type="submission" date="2023-02" db="EMBL/GenBank/DDBJ databases">
        <authorList>
            <person name="Palmer J.M."/>
        </authorList>
    </citation>
    <scope>NUCLEOTIDE SEQUENCE</scope>
    <source>
        <strain evidence="3">FW57</strain>
    </source>
</reference>